<dbReference type="PANTHER" id="PTHR30287">
    <property type="entry name" value="MEMBRANE COMPONENT OF PREDICTED ABC SUPERFAMILY METABOLITE UPTAKE TRANSPORTER"/>
    <property type="match status" value="1"/>
</dbReference>
<dbReference type="STRING" id="1416806.CAL12_18080"/>
<evidence type="ECO:0000256" key="1">
    <source>
        <dbReference type="ARBA" id="ARBA00004651"/>
    </source>
</evidence>
<feature type="transmembrane region" description="Helical" evidence="6">
    <location>
        <begin position="777"/>
        <end position="800"/>
    </location>
</feature>
<feature type="transmembrane region" description="Helical" evidence="6">
    <location>
        <begin position="487"/>
        <end position="509"/>
    </location>
</feature>
<dbReference type="InterPro" id="IPR003838">
    <property type="entry name" value="ABC3_permease_C"/>
</dbReference>
<feature type="domain" description="ABC3 transporter permease C-terminal" evidence="7">
    <location>
        <begin position="729"/>
        <end position="842"/>
    </location>
</feature>
<protein>
    <submittedName>
        <fullName evidence="8">ABC transporter permease</fullName>
    </submittedName>
</protein>
<feature type="transmembrane region" description="Helical" evidence="6">
    <location>
        <begin position="277"/>
        <end position="302"/>
    </location>
</feature>
<evidence type="ECO:0000259" key="7">
    <source>
        <dbReference type="Pfam" id="PF02687"/>
    </source>
</evidence>
<feature type="transmembrane region" description="Helical" evidence="6">
    <location>
        <begin position="728"/>
        <end position="747"/>
    </location>
</feature>
<proteinExistence type="predicted"/>
<dbReference type="RefSeq" id="WP_157793025.1">
    <property type="nucleotide sequence ID" value="NZ_CP021108.1"/>
</dbReference>
<feature type="transmembrane region" description="Helical" evidence="6">
    <location>
        <begin position="329"/>
        <end position="351"/>
    </location>
</feature>
<evidence type="ECO:0000313" key="8">
    <source>
        <dbReference type="EMBL" id="ARP82535.1"/>
    </source>
</evidence>
<organism evidence="8 9">
    <name type="scientific">Bordetella genomosp. 8</name>
    <dbReference type="NCBI Taxonomy" id="1416806"/>
    <lineage>
        <taxon>Bacteria</taxon>
        <taxon>Pseudomonadati</taxon>
        <taxon>Pseudomonadota</taxon>
        <taxon>Betaproteobacteria</taxon>
        <taxon>Burkholderiales</taxon>
        <taxon>Alcaligenaceae</taxon>
        <taxon>Bordetella</taxon>
    </lineage>
</organism>
<feature type="domain" description="ABC3 transporter permease C-terminal" evidence="7">
    <location>
        <begin position="280"/>
        <end position="382"/>
    </location>
</feature>
<keyword evidence="3 6" id="KW-0812">Transmembrane</keyword>
<keyword evidence="5 6" id="KW-0472">Membrane</keyword>
<dbReference type="PANTHER" id="PTHR30287:SF1">
    <property type="entry name" value="INNER MEMBRANE PROTEIN"/>
    <property type="match status" value="1"/>
</dbReference>
<feature type="transmembrane region" description="Helical" evidence="6">
    <location>
        <begin position="812"/>
        <end position="834"/>
    </location>
</feature>
<sequence>MHDTSAARPYAAAPAAVATGLASNIRLGARTLLRDWRSGELRLLLVALIVAVAAVTSVGFLADRVGRALERDAAQMLGGDIVLDADEPVPPAFERQAVDLGLRLVHTYQFPSMASADQAAQLVSLKAVDEGYPLRGSLRTAVAPAGAESATRGIPERGTVWVDPQLLAALRLKMGDTIALGDSRFRISRVVTYEPDRGMSFVNLSPRVLMRADELPATGLLAPGSRVDYGLLAAGDAPAVSAYKQWLGTHLQRGQRLATVESGRPEIRRVLDRAQRFLSLVALLAVLISAVAVALAATRFMLRHRDGIAVMRCLGATQAQVTRVLSVEFVLVGLAGSVLGGLAGYVVHLGLLSMLGRMAGVDLPPPSVIPAAQGLATGMWLLLGFALPSLAQLRHVPPARVLRRDAAGVRMGSVLGYAVGAIGFALLIWWFAGDAQLGAVVAGGFLGAFAAYALVAWLCVQALARLRRAANGMPALRFALAGVVRRRAATVTQVCALAIGLMALLLLAMTRTDLIAGWQRTLPPDAPNRFLINIQPDQREAVAAALTGAGVADVTLFPMIRGRLVAVNGRQVSSADYTEDRARRLVDREFNLSYADRMPSYNVLQSGRWMAPDSREVSMESGISRTLGLNMGDKLTFDIAGQQVDVTVTSMRGVDWDTMRANFFAMLSPGVLADAPQSWITSFRLPPGQAGLLPALVQRFPNLTVFDVDAILRQLQDVLDQVAQAVQLLFGFTLAAGVLVLTAALAATRDERVREAAVLRALGATRQQLARAQRIELLAVGGLAGVLAAAGASAVAWALSQRVFDFDVTFSLWPWLAGAAAGMLGAWAGGALALRGVLRTPPLVTLREAT</sequence>
<evidence type="ECO:0000256" key="5">
    <source>
        <dbReference type="ARBA" id="ARBA00023136"/>
    </source>
</evidence>
<dbReference type="Proteomes" id="UP000194151">
    <property type="component" value="Chromosome"/>
</dbReference>
<gene>
    <name evidence="8" type="ORF">CAL12_18080</name>
</gene>
<dbReference type="EMBL" id="CP021108">
    <property type="protein sequence ID" value="ARP82535.1"/>
    <property type="molecule type" value="Genomic_DNA"/>
</dbReference>
<dbReference type="Pfam" id="PF02687">
    <property type="entry name" value="FtsX"/>
    <property type="match status" value="2"/>
</dbReference>
<keyword evidence="4 6" id="KW-1133">Transmembrane helix</keyword>
<dbReference type="InterPro" id="IPR038766">
    <property type="entry name" value="Membrane_comp_ABC_pdt"/>
</dbReference>
<keyword evidence="2" id="KW-1003">Cell membrane</keyword>
<evidence type="ECO:0000256" key="6">
    <source>
        <dbReference type="SAM" id="Phobius"/>
    </source>
</evidence>
<dbReference type="AlphaFoldDB" id="A0A1W6YNA5"/>
<dbReference type="KEGG" id="bgv:CAL12_18080"/>
<evidence type="ECO:0000256" key="3">
    <source>
        <dbReference type="ARBA" id="ARBA00022692"/>
    </source>
</evidence>
<evidence type="ECO:0000256" key="4">
    <source>
        <dbReference type="ARBA" id="ARBA00022989"/>
    </source>
</evidence>
<dbReference type="OrthoDB" id="5292592at2"/>
<feature type="transmembrane region" description="Helical" evidence="6">
    <location>
        <begin position="414"/>
        <end position="432"/>
    </location>
</feature>
<comment type="subcellular location">
    <subcellularLocation>
        <location evidence="1">Cell membrane</location>
        <topology evidence="1">Multi-pass membrane protein</topology>
    </subcellularLocation>
</comment>
<feature type="transmembrane region" description="Helical" evidence="6">
    <location>
        <begin position="12"/>
        <end position="29"/>
    </location>
</feature>
<reference evidence="8 9" key="1">
    <citation type="submission" date="2017-05" db="EMBL/GenBank/DDBJ databases">
        <title>Complete and WGS of Bordetella genogroups.</title>
        <authorList>
            <person name="Spilker T."/>
            <person name="LiPuma J."/>
        </authorList>
    </citation>
    <scope>NUCLEOTIDE SEQUENCE [LARGE SCALE GENOMIC DNA]</scope>
    <source>
        <strain evidence="8 9">AU19157</strain>
    </source>
</reference>
<feature type="transmembrane region" description="Helical" evidence="6">
    <location>
        <begin position="371"/>
        <end position="393"/>
    </location>
</feature>
<evidence type="ECO:0000313" key="9">
    <source>
        <dbReference type="Proteomes" id="UP000194151"/>
    </source>
</evidence>
<accession>A0A1W6YNA5</accession>
<feature type="transmembrane region" description="Helical" evidence="6">
    <location>
        <begin position="41"/>
        <end position="62"/>
    </location>
</feature>
<feature type="transmembrane region" description="Helical" evidence="6">
    <location>
        <begin position="438"/>
        <end position="466"/>
    </location>
</feature>
<evidence type="ECO:0000256" key="2">
    <source>
        <dbReference type="ARBA" id="ARBA00022475"/>
    </source>
</evidence>
<name>A0A1W6YNA5_9BORD</name>
<keyword evidence="9" id="KW-1185">Reference proteome</keyword>
<dbReference type="GO" id="GO:0005886">
    <property type="term" value="C:plasma membrane"/>
    <property type="evidence" value="ECO:0007669"/>
    <property type="project" value="UniProtKB-SubCell"/>
</dbReference>